<comment type="caution">
    <text evidence="1">The sequence shown here is derived from an EMBL/GenBank/DDBJ whole genome shotgun (WGS) entry which is preliminary data.</text>
</comment>
<dbReference type="EMBL" id="QSGQ01000005">
    <property type="protein sequence ID" value="RHB39555.1"/>
    <property type="molecule type" value="Genomic_DNA"/>
</dbReference>
<evidence type="ECO:0000313" key="1">
    <source>
        <dbReference type="EMBL" id="RHB39555.1"/>
    </source>
</evidence>
<dbReference type="AlphaFoldDB" id="A0A413W140"/>
<name>A0A413W140_9FIRM</name>
<dbReference type="Proteomes" id="UP000284883">
    <property type="component" value="Unassembled WGS sequence"/>
</dbReference>
<proteinExistence type="predicted"/>
<gene>
    <name evidence="1" type="ORF">DW885_09095</name>
</gene>
<organism evidence="1 2">
    <name type="scientific">Dorea formicigenerans</name>
    <dbReference type="NCBI Taxonomy" id="39486"/>
    <lineage>
        <taxon>Bacteria</taxon>
        <taxon>Bacillati</taxon>
        <taxon>Bacillota</taxon>
        <taxon>Clostridia</taxon>
        <taxon>Lachnospirales</taxon>
        <taxon>Lachnospiraceae</taxon>
        <taxon>Dorea</taxon>
    </lineage>
</organism>
<sequence>MNETSCYKINGRIFFKHKDVPCKRRVMKTLGVKKNTFAGNMISRVYDYYFQGAINLKKEYRKYYRKEFCSVEKFIEEHFNIELDDAKKLAEGNYSMKECSRCSVERNIETLNYDESFKKAFSKAVGGLEDEDQDGIYYE</sequence>
<dbReference type="RefSeq" id="WP_118001177.1">
    <property type="nucleotide sequence ID" value="NZ_QSGQ01000005.1"/>
</dbReference>
<protein>
    <submittedName>
        <fullName evidence="1">Uncharacterized protein</fullName>
    </submittedName>
</protein>
<accession>A0A413W140</accession>
<reference evidence="1 2" key="1">
    <citation type="submission" date="2018-08" db="EMBL/GenBank/DDBJ databases">
        <title>A genome reference for cultivated species of the human gut microbiota.</title>
        <authorList>
            <person name="Zou Y."/>
            <person name="Xue W."/>
            <person name="Luo G."/>
        </authorList>
    </citation>
    <scope>NUCLEOTIDE SEQUENCE [LARGE SCALE GENOMIC DNA]</scope>
    <source>
        <strain evidence="1 2">AM40-15AC</strain>
    </source>
</reference>
<evidence type="ECO:0000313" key="2">
    <source>
        <dbReference type="Proteomes" id="UP000284883"/>
    </source>
</evidence>